<organism evidence="5 6">
    <name type="scientific">Roseomonas acroporae</name>
    <dbReference type="NCBI Taxonomy" id="2937791"/>
    <lineage>
        <taxon>Bacteria</taxon>
        <taxon>Pseudomonadati</taxon>
        <taxon>Pseudomonadota</taxon>
        <taxon>Alphaproteobacteria</taxon>
        <taxon>Acetobacterales</taxon>
        <taxon>Roseomonadaceae</taxon>
        <taxon>Roseomonas</taxon>
    </lineage>
</organism>
<evidence type="ECO:0000256" key="3">
    <source>
        <dbReference type="SAM" id="SignalP"/>
    </source>
</evidence>
<proteinExistence type="predicted"/>
<dbReference type="Proteomes" id="UP001139516">
    <property type="component" value="Unassembled WGS sequence"/>
</dbReference>
<dbReference type="AlphaFoldDB" id="A0A9X1YAB4"/>
<reference evidence="5" key="1">
    <citation type="submission" date="2022-04" db="EMBL/GenBank/DDBJ databases">
        <title>Roseomonas acroporae sp. nov., isolated from coral Acropora digitifera.</title>
        <authorList>
            <person name="Sun H."/>
        </authorList>
    </citation>
    <scope>NUCLEOTIDE SEQUENCE</scope>
    <source>
        <strain evidence="5">NAR14</strain>
    </source>
</reference>
<evidence type="ECO:0000256" key="2">
    <source>
        <dbReference type="SAM" id="MobiDB-lite"/>
    </source>
</evidence>
<evidence type="ECO:0000313" key="5">
    <source>
        <dbReference type="EMBL" id="MCK8785012.1"/>
    </source>
</evidence>
<dbReference type="Gene3D" id="2.130.10.10">
    <property type="entry name" value="YVTN repeat-like/Quinoprotein amine dehydrogenase"/>
    <property type="match status" value="2"/>
</dbReference>
<evidence type="ECO:0000256" key="1">
    <source>
        <dbReference type="ARBA" id="ARBA00022729"/>
    </source>
</evidence>
<dbReference type="SUPFAM" id="SSF50974">
    <property type="entry name" value="Nitrous oxide reductase, N-terminal domain"/>
    <property type="match status" value="1"/>
</dbReference>
<keyword evidence="1 3" id="KW-0732">Signal</keyword>
<gene>
    <name evidence="5" type="ORF">M0638_11520</name>
</gene>
<dbReference type="InterPro" id="IPR048433">
    <property type="entry name" value="YNCE-like_beta-prop"/>
</dbReference>
<comment type="caution">
    <text evidence="5">The sequence shown here is derived from an EMBL/GenBank/DDBJ whole genome shotgun (WGS) entry which is preliminary data.</text>
</comment>
<dbReference type="PANTHER" id="PTHR47197">
    <property type="entry name" value="PROTEIN NIRF"/>
    <property type="match status" value="1"/>
</dbReference>
<feature type="chain" id="PRO_5040724467" evidence="3">
    <location>
        <begin position="27"/>
        <end position="337"/>
    </location>
</feature>
<dbReference type="RefSeq" id="WP_248667134.1">
    <property type="nucleotide sequence ID" value="NZ_JALPRX010000046.1"/>
</dbReference>
<dbReference type="InterPro" id="IPR011045">
    <property type="entry name" value="N2O_reductase_N"/>
</dbReference>
<dbReference type="PANTHER" id="PTHR47197:SF3">
    <property type="entry name" value="DIHYDRO-HEME D1 DEHYDROGENASE"/>
    <property type="match status" value="1"/>
</dbReference>
<protein>
    <submittedName>
        <fullName evidence="5">YncE family protein</fullName>
    </submittedName>
</protein>
<accession>A0A9X1YAB4</accession>
<feature type="signal peptide" evidence="3">
    <location>
        <begin position="1"/>
        <end position="26"/>
    </location>
</feature>
<evidence type="ECO:0000313" key="6">
    <source>
        <dbReference type="Proteomes" id="UP001139516"/>
    </source>
</evidence>
<dbReference type="EMBL" id="JALPRX010000046">
    <property type="protein sequence ID" value="MCK8785012.1"/>
    <property type="molecule type" value="Genomic_DNA"/>
</dbReference>
<evidence type="ECO:0000259" key="4">
    <source>
        <dbReference type="Pfam" id="PF21783"/>
    </source>
</evidence>
<dbReference type="InterPro" id="IPR051200">
    <property type="entry name" value="Host-pathogen_enzymatic-act"/>
</dbReference>
<sequence>MRPARLALLTLLAALPLALPASPARADDLVYVLNSGEATISVLNAETRELVRRIPMLREPHHLVNTPDGSQIVIGDSAGNELLFLDATTGDFRRRERISDPYHLAYSPDGKWLVIAAIKRDQIDIYDAATLQLVHRIDGVSQPSHLDYSPDSKTVYVTLQGQRGLVAVDIAEGRQLWTANVGPQPAGVLLWNGRLFVGVMGADYVAVVDPANGNVERRLPTAKGSHTVFLSPDRRRLYATSRVDSRITVFNAETLVQEAQWRIPGGPDDITFARDGRLWATLRWAQKVAVIDPQTGLFETVAVGRSPHGILVQRVPATGPAPTATGTAQPVQQARNN</sequence>
<keyword evidence="6" id="KW-1185">Reference proteome</keyword>
<dbReference type="Pfam" id="PF21783">
    <property type="entry name" value="YNCE"/>
    <property type="match status" value="1"/>
</dbReference>
<dbReference type="InterPro" id="IPR015943">
    <property type="entry name" value="WD40/YVTN_repeat-like_dom_sf"/>
</dbReference>
<feature type="region of interest" description="Disordered" evidence="2">
    <location>
        <begin position="316"/>
        <end position="337"/>
    </location>
</feature>
<name>A0A9X1YAB4_9PROT</name>
<feature type="domain" description="YNCE-like beta-propeller" evidence="4">
    <location>
        <begin position="18"/>
        <end position="311"/>
    </location>
</feature>